<organism evidence="2 3">
    <name type="scientific">Reinekea marinisedimentorum</name>
    <dbReference type="NCBI Taxonomy" id="230495"/>
    <lineage>
        <taxon>Bacteria</taxon>
        <taxon>Pseudomonadati</taxon>
        <taxon>Pseudomonadota</taxon>
        <taxon>Gammaproteobacteria</taxon>
        <taxon>Oceanospirillales</taxon>
        <taxon>Saccharospirillaceae</taxon>
        <taxon>Reinekea</taxon>
    </lineage>
</organism>
<comment type="caution">
    <text evidence="2">The sequence shown here is derived from an EMBL/GenBank/DDBJ whole genome shotgun (WGS) entry which is preliminary data.</text>
</comment>
<dbReference type="EMBL" id="SLZR01000020">
    <property type="protein sequence ID" value="TCS37151.1"/>
    <property type="molecule type" value="Genomic_DNA"/>
</dbReference>
<feature type="domain" description="Lipoprotein LPP20-like" evidence="1">
    <location>
        <begin position="65"/>
        <end position="143"/>
    </location>
</feature>
<dbReference type="RefSeq" id="WP_132703401.1">
    <property type="nucleotide sequence ID" value="NZ_SLZR01000020.1"/>
</dbReference>
<evidence type="ECO:0000259" key="1">
    <source>
        <dbReference type="Pfam" id="PF02169"/>
    </source>
</evidence>
<proteinExistence type="predicted"/>
<evidence type="ECO:0000313" key="3">
    <source>
        <dbReference type="Proteomes" id="UP000295793"/>
    </source>
</evidence>
<accession>A0A4R3HXY9</accession>
<gene>
    <name evidence="2" type="ORF">BCF53_12010</name>
</gene>
<dbReference type="InterPro" id="IPR024952">
    <property type="entry name" value="LPP20-like_dom"/>
</dbReference>
<dbReference type="Pfam" id="PF02169">
    <property type="entry name" value="LPP20"/>
    <property type="match status" value="1"/>
</dbReference>
<protein>
    <recommendedName>
        <fullName evidence="1">Lipoprotein LPP20-like domain-containing protein</fullName>
    </recommendedName>
</protein>
<dbReference type="Proteomes" id="UP000295793">
    <property type="component" value="Unassembled WGS sequence"/>
</dbReference>
<dbReference type="PROSITE" id="PS51257">
    <property type="entry name" value="PROKAR_LIPOPROTEIN"/>
    <property type="match status" value="1"/>
</dbReference>
<name>A0A4R3HXY9_9GAMM</name>
<evidence type="ECO:0000313" key="2">
    <source>
        <dbReference type="EMBL" id="TCS37151.1"/>
    </source>
</evidence>
<dbReference type="AlphaFoldDB" id="A0A4R3HXY9"/>
<dbReference type="OrthoDB" id="7348506at2"/>
<keyword evidence="3" id="KW-1185">Reference proteome</keyword>
<reference evidence="2 3" key="1">
    <citation type="submission" date="2019-03" db="EMBL/GenBank/DDBJ databases">
        <title>Genomic Encyclopedia of Archaeal and Bacterial Type Strains, Phase II (KMG-II): from individual species to whole genera.</title>
        <authorList>
            <person name="Goeker M."/>
        </authorList>
    </citation>
    <scope>NUCLEOTIDE SEQUENCE [LARGE SCALE GENOMIC DNA]</scope>
    <source>
        <strain evidence="2 3">DSM 15388</strain>
    </source>
</reference>
<sequence>MNIRSLLAILMLALFVSGCSMWPFNSKQEKVDEIVSQVQEINDKLPPMEPMVLRVTGYGAINPTTRGVTEVQKRLLAMRASKLDAYRTLAERVYGTQIIGNSTVENLVVQNDKYRAFVDAKVLGANVVYQEVMPDGSYETMVEMIIDEGFRNCLASQGQGKMNSGCASDAVHDLDALTRSSLSSQGVESTGSGLYFIE</sequence>